<evidence type="ECO:0000256" key="1">
    <source>
        <dbReference type="ARBA" id="ARBA00005234"/>
    </source>
</evidence>
<dbReference type="Proteomes" id="UP001341840">
    <property type="component" value="Unassembled WGS sequence"/>
</dbReference>
<dbReference type="InterPro" id="IPR003653">
    <property type="entry name" value="Peptidase_C48_C"/>
</dbReference>
<feature type="domain" description="Ubiquitin-like protease family profile" evidence="5">
    <location>
        <begin position="454"/>
        <end position="653"/>
    </location>
</feature>
<dbReference type="PROSITE" id="PS50600">
    <property type="entry name" value="ULP_PROTEASE"/>
    <property type="match status" value="1"/>
</dbReference>
<sequence>MVKENLSKKGKALKKSRKPRKDSKPKKDQGHEFRCVPKSVAVIFKECLNKNPEKKALVEEMGFGVLSNIPNYYLKQKVLKEVFNHFDMYDNTIHAVTGEVEITTKKIGDALSLFSIGTSFPDKVIPKDLSKEDYAVCKFFQGKTQAALSKLIMDTNENKRLFMRAFILFIQKCFLLATSSTNVTPRAYPTLFDVENTKQRNWALYVHNFLLEEIKKARENNMESVHGCCYAMLGLARTGKMIAEKERLQKKNPKNMASSKSEWESKSETKFEESNSEESYKDSDYEETRSEELVLQQSEDPTLAEIIRRIRKRKNQEKEERNNKKRKQPNENSPMGSANVEPEHEPPQQSPQQEEETLCQQPQQEQLQQTHQTHQDKVIELSSSSEDEHLPGPIKDWHPLVPKVKEDHPPNQEDQPPEVVEQPSQTIVEVVPVYPTHEVIDVSSGFEDEQQPLIPKTKEDLVYSSSSKIITDVLMSMNQERQQDFAPSFDLGIKRPLLTTQDLSDIEELDDLYRMFEMHGDNWMDKKKKRPYDISTWVNYEEYMIYLDKDKLLTNRFLFAPIMCSKHWWLYVMDVEKKDFFILDSKNIVSPTYERMIMNRFASNILDQMLRWAGAPSMFKKGSCSLLSRYINITGQPNETDCGIYVMKWMELIDPTAFADCCEA</sequence>
<evidence type="ECO:0000259" key="5">
    <source>
        <dbReference type="PROSITE" id="PS50600"/>
    </source>
</evidence>
<dbReference type="Gene3D" id="3.40.395.10">
    <property type="entry name" value="Adenoviral Proteinase, Chain A"/>
    <property type="match status" value="1"/>
</dbReference>
<protein>
    <recommendedName>
        <fullName evidence="5">Ubiquitin-like protease family profile domain-containing protein</fullName>
    </recommendedName>
</protein>
<dbReference type="SUPFAM" id="SSF54001">
    <property type="entry name" value="Cysteine proteinases"/>
    <property type="match status" value="1"/>
</dbReference>
<dbReference type="EMBL" id="JASCZI010090913">
    <property type="protein sequence ID" value="MED6147740.1"/>
    <property type="molecule type" value="Genomic_DNA"/>
</dbReference>
<comment type="similarity">
    <text evidence="1">Belongs to the peptidase C48 family.</text>
</comment>
<proteinExistence type="inferred from homology"/>
<evidence type="ECO:0000313" key="7">
    <source>
        <dbReference type="Proteomes" id="UP001341840"/>
    </source>
</evidence>
<keyword evidence="2" id="KW-0645">Protease</keyword>
<reference evidence="6 7" key="1">
    <citation type="journal article" date="2023" name="Plants (Basel)">
        <title>Bridging the Gap: Combining Genomics and Transcriptomics Approaches to Understand Stylosanthes scabra, an Orphan Legume from the Brazilian Caatinga.</title>
        <authorList>
            <person name="Ferreira-Neto J.R.C."/>
            <person name="da Silva M.D."/>
            <person name="Binneck E."/>
            <person name="de Melo N.F."/>
            <person name="da Silva R.H."/>
            <person name="de Melo A.L.T.M."/>
            <person name="Pandolfi V."/>
            <person name="Bustamante F.O."/>
            <person name="Brasileiro-Vidal A.C."/>
            <person name="Benko-Iseppon A.M."/>
        </authorList>
    </citation>
    <scope>NUCLEOTIDE SEQUENCE [LARGE SCALE GENOMIC DNA]</scope>
    <source>
        <tissue evidence="6">Leaves</tissue>
    </source>
</reference>
<dbReference type="InterPro" id="IPR038765">
    <property type="entry name" value="Papain-like_cys_pep_sf"/>
</dbReference>
<evidence type="ECO:0000256" key="4">
    <source>
        <dbReference type="SAM" id="MobiDB-lite"/>
    </source>
</evidence>
<gene>
    <name evidence="6" type="ORF">PIB30_046609</name>
</gene>
<feature type="compositionally biased region" description="Basic residues" evidence="4">
    <location>
        <begin position="8"/>
        <end position="24"/>
    </location>
</feature>
<evidence type="ECO:0000256" key="2">
    <source>
        <dbReference type="ARBA" id="ARBA00022670"/>
    </source>
</evidence>
<feature type="region of interest" description="Disordered" evidence="4">
    <location>
        <begin position="247"/>
        <end position="422"/>
    </location>
</feature>
<dbReference type="PANTHER" id="PTHR34835">
    <property type="entry name" value="OS07G0283600 PROTEIN-RELATED"/>
    <property type="match status" value="1"/>
</dbReference>
<evidence type="ECO:0000313" key="6">
    <source>
        <dbReference type="EMBL" id="MED6147740.1"/>
    </source>
</evidence>
<keyword evidence="7" id="KW-1185">Reference proteome</keyword>
<organism evidence="6 7">
    <name type="scientific">Stylosanthes scabra</name>
    <dbReference type="NCBI Taxonomy" id="79078"/>
    <lineage>
        <taxon>Eukaryota</taxon>
        <taxon>Viridiplantae</taxon>
        <taxon>Streptophyta</taxon>
        <taxon>Embryophyta</taxon>
        <taxon>Tracheophyta</taxon>
        <taxon>Spermatophyta</taxon>
        <taxon>Magnoliopsida</taxon>
        <taxon>eudicotyledons</taxon>
        <taxon>Gunneridae</taxon>
        <taxon>Pentapetalae</taxon>
        <taxon>rosids</taxon>
        <taxon>fabids</taxon>
        <taxon>Fabales</taxon>
        <taxon>Fabaceae</taxon>
        <taxon>Papilionoideae</taxon>
        <taxon>50 kb inversion clade</taxon>
        <taxon>dalbergioids sensu lato</taxon>
        <taxon>Dalbergieae</taxon>
        <taxon>Pterocarpus clade</taxon>
        <taxon>Stylosanthes</taxon>
    </lineage>
</organism>
<evidence type="ECO:0000256" key="3">
    <source>
        <dbReference type="ARBA" id="ARBA00022801"/>
    </source>
</evidence>
<comment type="caution">
    <text evidence="6">The sequence shown here is derived from an EMBL/GenBank/DDBJ whole genome shotgun (WGS) entry which is preliminary data.</text>
</comment>
<keyword evidence="3" id="KW-0378">Hydrolase</keyword>
<feature type="region of interest" description="Disordered" evidence="4">
    <location>
        <begin position="1"/>
        <end position="31"/>
    </location>
</feature>
<feature type="compositionally biased region" description="Basic and acidic residues" evidence="4">
    <location>
        <begin position="261"/>
        <end position="292"/>
    </location>
</feature>
<feature type="compositionally biased region" description="Basic and acidic residues" evidence="4">
    <location>
        <begin position="386"/>
        <end position="411"/>
    </location>
</feature>
<dbReference type="Pfam" id="PF02902">
    <property type="entry name" value="Peptidase_C48"/>
    <property type="match status" value="1"/>
</dbReference>
<feature type="compositionally biased region" description="Low complexity" evidence="4">
    <location>
        <begin position="358"/>
        <end position="372"/>
    </location>
</feature>
<accession>A0ABU6THB3</accession>
<name>A0ABU6THB3_9FABA</name>